<accession>A0A383DC97</accession>
<organism evidence="2">
    <name type="scientific">marine metagenome</name>
    <dbReference type="NCBI Taxonomy" id="408172"/>
    <lineage>
        <taxon>unclassified sequences</taxon>
        <taxon>metagenomes</taxon>
        <taxon>ecological metagenomes</taxon>
    </lineage>
</organism>
<dbReference type="InterPro" id="IPR022496">
    <property type="entry name" value="T6A_TsaB"/>
</dbReference>
<dbReference type="NCBIfam" id="TIGR03725">
    <property type="entry name" value="T6A_YeaZ"/>
    <property type="match status" value="1"/>
</dbReference>
<evidence type="ECO:0000259" key="1">
    <source>
        <dbReference type="Pfam" id="PF00814"/>
    </source>
</evidence>
<dbReference type="InterPro" id="IPR000905">
    <property type="entry name" value="Gcp-like_dom"/>
</dbReference>
<dbReference type="CDD" id="cd24032">
    <property type="entry name" value="ASKHA_NBD_TsaB"/>
    <property type="match status" value="1"/>
</dbReference>
<feature type="non-terminal residue" evidence="2">
    <location>
        <position position="181"/>
    </location>
</feature>
<protein>
    <recommendedName>
        <fullName evidence="1">Gcp-like domain-containing protein</fullName>
    </recommendedName>
</protein>
<feature type="domain" description="Gcp-like" evidence="1">
    <location>
        <begin position="42"/>
        <end position="144"/>
    </location>
</feature>
<gene>
    <name evidence="2" type="ORF">METZ01_LOCUS494961</name>
</gene>
<dbReference type="SUPFAM" id="SSF53067">
    <property type="entry name" value="Actin-like ATPase domain"/>
    <property type="match status" value="1"/>
</dbReference>
<dbReference type="PANTHER" id="PTHR11735:SF11">
    <property type="entry name" value="TRNA THREONYLCARBAMOYLADENOSINE BIOSYNTHESIS PROTEIN TSAB"/>
    <property type="match status" value="1"/>
</dbReference>
<name>A0A383DC97_9ZZZZ</name>
<evidence type="ECO:0000313" key="2">
    <source>
        <dbReference type="EMBL" id="SVE42107.1"/>
    </source>
</evidence>
<reference evidence="2" key="1">
    <citation type="submission" date="2018-05" db="EMBL/GenBank/DDBJ databases">
        <authorList>
            <person name="Lanie J.A."/>
            <person name="Ng W.-L."/>
            <person name="Kazmierczak K.M."/>
            <person name="Andrzejewski T.M."/>
            <person name="Davidsen T.M."/>
            <person name="Wayne K.J."/>
            <person name="Tettelin H."/>
            <person name="Glass J.I."/>
            <person name="Rusch D."/>
            <person name="Podicherti R."/>
            <person name="Tsui H.-C.T."/>
            <person name="Winkler M.E."/>
        </authorList>
    </citation>
    <scope>NUCLEOTIDE SEQUENCE</scope>
</reference>
<dbReference type="EMBL" id="UINC01216105">
    <property type="protein sequence ID" value="SVE42107.1"/>
    <property type="molecule type" value="Genomic_DNA"/>
</dbReference>
<dbReference type="Gene3D" id="3.30.420.40">
    <property type="match status" value="2"/>
</dbReference>
<dbReference type="Pfam" id="PF00814">
    <property type="entry name" value="TsaD"/>
    <property type="match status" value="1"/>
</dbReference>
<dbReference type="InterPro" id="IPR043129">
    <property type="entry name" value="ATPase_NBD"/>
</dbReference>
<dbReference type="AlphaFoldDB" id="A0A383DC97"/>
<proteinExistence type="predicted"/>
<dbReference type="GO" id="GO:0005829">
    <property type="term" value="C:cytosol"/>
    <property type="evidence" value="ECO:0007669"/>
    <property type="project" value="TreeGrafter"/>
</dbReference>
<dbReference type="GO" id="GO:0002949">
    <property type="term" value="P:tRNA threonylcarbamoyladenosine modification"/>
    <property type="evidence" value="ECO:0007669"/>
    <property type="project" value="InterPro"/>
</dbReference>
<sequence>MIRLSIDTAFEQLSLALSEDDSILAQYHSADRRRNASVMFQRLEDLMNHAGIKPNAIDAFVINQGPGSYTGVRIGMAFVNTLAQVFEKPVLPVNSLRLLATQVSQEEDPFLVMLNCTREELFVAEFEYQQGILKQITPIVLHHLEELKEQITLKPFLLHRLRGSHDRWSSSFEDIESMAPD</sequence>
<dbReference type="PANTHER" id="PTHR11735">
    <property type="entry name" value="TRNA N6-ADENOSINE THREONYLCARBAMOYLTRANSFERASE"/>
    <property type="match status" value="1"/>
</dbReference>